<organism evidence="1">
    <name type="scientific">Actinoplanes campanulatus</name>
    <dbReference type="NCBI Taxonomy" id="113559"/>
    <lineage>
        <taxon>Bacteria</taxon>
        <taxon>Bacillati</taxon>
        <taxon>Actinomycetota</taxon>
        <taxon>Actinomycetes</taxon>
        <taxon>Micromonosporales</taxon>
        <taxon>Micromonosporaceae</taxon>
        <taxon>Actinoplanes</taxon>
    </lineage>
</organism>
<proteinExistence type="predicted"/>
<gene>
    <name evidence="1" type="ORF">Aca07nite_85220</name>
</gene>
<dbReference type="EMBL" id="BOMF01000173">
    <property type="protein sequence ID" value="GID51247.1"/>
    <property type="molecule type" value="Genomic_DNA"/>
</dbReference>
<comment type="caution">
    <text evidence="1">The sequence shown here is derived from an EMBL/GenBank/DDBJ whole genome shotgun (WGS) entry which is preliminary data.</text>
</comment>
<evidence type="ECO:0000313" key="1">
    <source>
        <dbReference type="EMBL" id="GID51247.1"/>
    </source>
</evidence>
<protein>
    <submittedName>
        <fullName evidence="1">Uncharacterized protein</fullName>
    </submittedName>
</protein>
<reference evidence="1" key="1">
    <citation type="submission" date="2021-01" db="EMBL/GenBank/DDBJ databases">
        <title>Whole genome shotgun sequence of Actinoplanes capillaceus NBRC 16408.</title>
        <authorList>
            <person name="Komaki H."/>
            <person name="Tamura T."/>
        </authorList>
    </citation>
    <scope>NUCLEOTIDE SEQUENCE [LARGE SCALE GENOMIC DNA]</scope>
    <source>
        <strain evidence="1">NBRC 16408</strain>
    </source>
</reference>
<accession>A0ABQ3WY81</accession>
<name>A0ABQ3WY81_9ACTN</name>
<sequence length="103" mass="11009">MLSAVLSSLPGPQRLARVRDLLDTGADDVLAQELIALGAANEDSWRYDDAMVLRHLEASAQTSGPARHLNFLAGVAATDPPLVLAGAAAPHDRLPAVRLHRRR</sequence>